<evidence type="ECO:0000256" key="6">
    <source>
        <dbReference type="ARBA" id="ARBA00023211"/>
    </source>
</evidence>
<proteinExistence type="predicted"/>
<keyword evidence="9" id="KW-1185">Reference proteome</keyword>
<protein>
    <submittedName>
        <fullName evidence="8">Coenzyme A pyrophosphatase</fullName>
    </submittedName>
</protein>
<dbReference type="RefSeq" id="WP_338236449.1">
    <property type="nucleotide sequence ID" value="NZ_BQKE01000001.1"/>
</dbReference>
<dbReference type="PANTHER" id="PTHR12992">
    <property type="entry name" value="NUDIX HYDROLASE"/>
    <property type="match status" value="1"/>
</dbReference>
<comment type="caution">
    <text evidence="8">The sequence shown here is derived from an EMBL/GenBank/DDBJ whole genome shotgun (WGS) entry which is preliminary data.</text>
</comment>
<comment type="cofactor">
    <cofactor evidence="1">
        <name>Mn(2+)</name>
        <dbReference type="ChEBI" id="CHEBI:29035"/>
    </cofactor>
</comment>
<dbReference type="Pfam" id="PF00293">
    <property type="entry name" value="NUDIX"/>
    <property type="match status" value="1"/>
</dbReference>
<dbReference type="InterPro" id="IPR015797">
    <property type="entry name" value="NUDIX_hydrolase-like_dom_sf"/>
</dbReference>
<evidence type="ECO:0000313" key="9">
    <source>
        <dbReference type="Proteomes" id="UP001310022"/>
    </source>
</evidence>
<dbReference type="PANTHER" id="PTHR12992:SF11">
    <property type="entry name" value="MITOCHONDRIAL COENZYME A DIPHOSPHATASE NUDT8"/>
    <property type="match status" value="1"/>
</dbReference>
<dbReference type="Proteomes" id="UP001310022">
    <property type="component" value="Unassembled WGS sequence"/>
</dbReference>
<evidence type="ECO:0000256" key="5">
    <source>
        <dbReference type="ARBA" id="ARBA00022842"/>
    </source>
</evidence>
<dbReference type="SUPFAM" id="SSF55811">
    <property type="entry name" value="Nudix"/>
    <property type="match status" value="1"/>
</dbReference>
<dbReference type="GO" id="GO:0046872">
    <property type="term" value="F:metal ion binding"/>
    <property type="evidence" value="ECO:0007669"/>
    <property type="project" value="UniProtKB-KW"/>
</dbReference>
<dbReference type="Gene3D" id="3.90.79.10">
    <property type="entry name" value="Nucleoside Triphosphate Pyrophosphohydrolase"/>
    <property type="match status" value="1"/>
</dbReference>
<dbReference type="GO" id="GO:0010945">
    <property type="term" value="F:coenzyme A diphosphatase activity"/>
    <property type="evidence" value="ECO:0007669"/>
    <property type="project" value="InterPro"/>
</dbReference>
<feature type="domain" description="Nudix hydrolase" evidence="7">
    <location>
        <begin position="45"/>
        <end position="181"/>
    </location>
</feature>
<keyword evidence="3" id="KW-0479">Metal-binding</keyword>
<evidence type="ECO:0000256" key="4">
    <source>
        <dbReference type="ARBA" id="ARBA00022801"/>
    </source>
</evidence>
<evidence type="ECO:0000256" key="3">
    <source>
        <dbReference type="ARBA" id="ARBA00022723"/>
    </source>
</evidence>
<name>A0AAN4VWK6_9BACT</name>
<keyword evidence="4" id="KW-0378">Hydrolase</keyword>
<dbReference type="AlphaFoldDB" id="A0AAN4VWK6"/>
<dbReference type="InterPro" id="IPR045121">
    <property type="entry name" value="CoAse"/>
</dbReference>
<keyword evidence="5" id="KW-0460">Magnesium</keyword>
<evidence type="ECO:0000256" key="1">
    <source>
        <dbReference type="ARBA" id="ARBA00001936"/>
    </source>
</evidence>
<dbReference type="PROSITE" id="PS51462">
    <property type="entry name" value="NUDIX"/>
    <property type="match status" value="1"/>
</dbReference>
<organism evidence="8 9">
    <name type="scientific">Persicobacter diffluens</name>
    <dbReference type="NCBI Taxonomy" id="981"/>
    <lineage>
        <taxon>Bacteria</taxon>
        <taxon>Pseudomonadati</taxon>
        <taxon>Bacteroidota</taxon>
        <taxon>Cytophagia</taxon>
        <taxon>Cytophagales</taxon>
        <taxon>Persicobacteraceae</taxon>
        <taxon>Persicobacter</taxon>
    </lineage>
</organism>
<evidence type="ECO:0000259" key="7">
    <source>
        <dbReference type="PROSITE" id="PS51462"/>
    </source>
</evidence>
<keyword evidence="6" id="KW-0464">Manganese</keyword>
<sequence>MNYLNSFLAFLEQRLESPLPGEEAQKIMAPLPDKQLRFKQQRTGARESAVLINFLERNGRILFPLIQRPKYDGAHSGQVALPGGKKDVGDPNLDFTALREAEEEIGLPRKVVSVHGQLTNLYIPVSNFMVTPVLGSIQEEVTFVPDDWEVDDILMCDLMKLIESPVEPMKTTLKLPHGPMKVPYFDIHGKIVWGATAIILSELKALCSPYFH</sequence>
<dbReference type="CDD" id="cd03426">
    <property type="entry name" value="NUDIX_CoAse_Nudt7"/>
    <property type="match status" value="1"/>
</dbReference>
<reference evidence="8 9" key="1">
    <citation type="submission" date="2021-12" db="EMBL/GenBank/DDBJ databases">
        <title>Genome sequencing of bacteria with rrn-lacking chromosome and rrn-plasmid.</title>
        <authorList>
            <person name="Anda M."/>
            <person name="Iwasaki W."/>
        </authorList>
    </citation>
    <scope>NUCLEOTIDE SEQUENCE [LARGE SCALE GENOMIC DNA]</scope>
    <source>
        <strain evidence="8 9">NBRC 15940</strain>
    </source>
</reference>
<evidence type="ECO:0000313" key="8">
    <source>
        <dbReference type="EMBL" id="GJM60757.1"/>
    </source>
</evidence>
<gene>
    <name evidence="8" type="ORF">PEDI_13090</name>
</gene>
<dbReference type="InterPro" id="IPR000086">
    <property type="entry name" value="NUDIX_hydrolase_dom"/>
</dbReference>
<dbReference type="EMBL" id="BQKE01000001">
    <property type="protein sequence ID" value="GJM60757.1"/>
    <property type="molecule type" value="Genomic_DNA"/>
</dbReference>
<comment type="cofactor">
    <cofactor evidence="2">
        <name>Mg(2+)</name>
        <dbReference type="ChEBI" id="CHEBI:18420"/>
    </cofactor>
</comment>
<evidence type="ECO:0000256" key="2">
    <source>
        <dbReference type="ARBA" id="ARBA00001946"/>
    </source>
</evidence>
<accession>A0AAN4VWK6</accession>